<dbReference type="InterPro" id="IPR052711">
    <property type="entry name" value="Zinc_ADH-like"/>
</dbReference>
<evidence type="ECO:0000313" key="3">
    <source>
        <dbReference type="Proteomes" id="UP000637002"/>
    </source>
</evidence>
<dbReference type="CDD" id="cd08276">
    <property type="entry name" value="MDR7"/>
    <property type="match status" value="1"/>
</dbReference>
<dbReference type="Gene3D" id="3.90.180.10">
    <property type="entry name" value="Medium-chain alcohol dehydrogenases, catalytic domain"/>
    <property type="match status" value="1"/>
</dbReference>
<dbReference type="InterPro" id="IPR013149">
    <property type="entry name" value="ADH-like_C"/>
</dbReference>
<dbReference type="AlphaFoldDB" id="A0A916UEW3"/>
<dbReference type="Pfam" id="PF08240">
    <property type="entry name" value="ADH_N"/>
    <property type="match status" value="1"/>
</dbReference>
<comment type="caution">
    <text evidence="2">The sequence shown here is derived from an EMBL/GenBank/DDBJ whole genome shotgun (WGS) entry which is preliminary data.</text>
</comment>
<dbReference type="SUPFAM" id="SSF50129">
    <property type="entry name" value="GroES-like"/>
    <property type="match status" value="1"/>
</dbReference>
<organism evidence="2 3">
    <name type="scientific">Chelatococcus reniformis</name>
    <dbReference type="NCBI Taxonomy" id="1494448"/>
    <lineage>
        <taxon>Bacteria</taxon>
        <taxon>Pseudomonadati</taxon>
        <taxon>Pseudomonadota</taxon>
        <taxon>Alphaproteobacteria</taxon>
        <taxon>Hyphomicrobiales</taxon>
        <taxon>Chelatococcaceae</taxon>
        <taxon>Chelatococcus</taxon>
    </lineage>
</organism>
<feature type="domain" description="Enoyl reductase (ER)" evidence="1">
    <location>
        <begin position="15"/>
        <end position="338"/>
    </location>
</feature>
<dbReference type="Gene3D" id="3.40.50.720">
    <property type="entry name" value="NAD(P)-binding Rossmann-like Domain"/>
    <property type="match status" value="1"/>
</dbReference>
<name>A0A916UEW3_9HYPH</name>
<dbReference type="SUPFAM" id="SSF51735">
    <property type="entry name" value="NAD(P)-binding Rossmann-fold domains"/>
    <property type="match status" value="1"/>
</dbReference>
<reference evidence="2" key="1">
    <citation type="journal article" date="2014" name="Int. J. Syst. Evol. Microbiol.">
        <title>Complete genome sequence of Corynebacterium casei LMG S-19264T (=DSM 44701T), isolated from a smear-ripened cheese.</title>
        <authorList>
            <consortium name="US DOE Joint Genome Institute (JGI-PGF)"/>
            <person name="Walter F."/>
            <person name="Albersmeier A."/>
            <person name="Kalinowski J."/>
            <person name="Ruckert C."/>
        </authorList>
    </citation>
    <scope>NUCLEOTIDE SEQUENCE</scope>
    <source>
        <strain evidence="2">CGMCC 1.12919</strain>
    </source>
</reference>
<evidence type="ECO:0000313" key="2">
    <source>
        <dbReference type="EMBL" id="GGC69381.1"/>
    </source>
</evidence>
<dbReference type="SMART" id="SM00829">
    <property type="entry name" value="PKS_ER"/>
    <property type="match status" value="1"/>
</dbReference>
<dbReference type="InterPro" id="IPR013154">
    <property type="entry name" value="ADH-like_N"/>
</dbReference>
<dbReference type="InterPro" id="IPR020843">
    <property type="entry name" value="ER"/>
</dbReference>
<sequence>MKTQMKAYQLQDASGVDGMKLVDLPMPEAGPGQVLVRIKAVSLNYRDLLTVRGGYGSRQKFPLIPLSDGAGVVETIGPGVTGLKVGDRVVSSFFESWHGGEAEESKLRSALGGALDGVLCEYRVFPEHAVVKAPAHLSDAAAATLPCAALTAWSAVVKCGQVKPGDVVLTQGTGGVSLFALQFAKLAGARVIATSSSDAKIEKLKLLGADETINYKTTPEWGKLARSLSGRGVDIVVEVGGVGTLNESIRATRIGGMIGFIGVLAGQAQSEPRISLMVMQQQRLQGVTVGSIDDLKAMIAAIALHKLEPVVDRVFPFAETKDAFAYMATGAHVGKIAITIP</sequence>
<dbReference type="PANTHER" id="PTHR45033:SF2">
    <property type="entry name" value="ZINC-TYPE ALCOHOL DEHYDROGENASE-LIKE PROTEIN C1773.06C"/>
    <property type="match status" value="1"/>
</dbReference>
<dbReference type="InterPro" id="IPR011032">
    <property type="entry name" value="GroES-like_sf"/>
</dbReference>
<evidence type="ECO:0000259" key="1">
    <source>
        <dbReference type="SMART" id="SM00829"/>
    </source>
</evidence>
<protein>
    <submittedName>
        <fullName evidence="2">NADPH:quinone oxidoreductase</fullName>
    </submittedName>
</protein>
<reference evidence="2" key="2">
    <citation type="submission" date="2020-09" db="EMBL/GenBank/DDBJ databases">
        <authorList>
            <person name="Sun Q."/>
            <person name="Zhou Y."/>
        </authorList>
    </citation>
    <scope>NUCLEOTIDE SEQUENCE</scope>
    <source>
        <strain evidence="2">CGMCC 1.12919</strain>
    </source>
</reference>
<keyword evidence="3" id="KW-1185">Reference proteome</keyword>
<proteinExistence type="predicted"/>
<dbReference type="Proteomes" id="UP000637002">
    <property type="component" value="Unassembled WGS sequence"/>
</dbReference>
<dbReference type="GO" id="GO:0016491">
    <property type="term" value="F:oxidoreductase activity"/>
    <property type="evidence" value="ECO:0007669"/>
    <property type="project" value="InterPro"/>
</dbReference>
<gene>
    <name evidence="2" type="primary">adhP</name>
    <name evidence="2" type="ORF">GCM10010994_29950</name>
</gene>
<dbReference type="InterPro" id="IPR036291">
    <property type="entry name" value="NAD(P)-bd_dom_sf"/>
</dbReference>
<dbReference type="Pfam" id="PF00107">
    <property type="entry name" value="ADH_zinc_N"/>
    <property type="match status" value="1"/>
</dbReference>
<dbReference type="PANTHER" id="PTHR45033">
    <property type="match status" value="1"/>
</dbReference>
<dbReference type="EMBL" id="BMGG01000005">
    <property type="protein sequence ID" value="GGC69381.1"/>
    <property type="molecule type" value="Genomic_DNA"/>
</dbReference>
<accession>A0A916UEW3</accession>